<comment type="caution">
    <text evidence="1">The sequence shown here is derived from an EMBL/GenBank/DDBJ whole genome shotgun (WGS) entry which is preliminary data.</text>
</comment>
<sequence length="68" mass="7682">MDFARKLERQIGQRYAPVAKAKLLGADRTRDTVDPVKYFQAAADIETAISPERSIETIRAPAFCRPLF</sequence>
<evidence type="ECO:0000313" key="2">
    <source>
        <dbReference type="Proteomes" id="UP000614350"/>
    </source>
</evidence>
<proteinExistence type="predicted"/>
<reference evidence="1" key="1">
    <citation type="journal article" date="2020" name="G3 (Bethesda)">
        <title>High-Quality Assemblies for Three Invasive Social Wasps from the &lt;i&gt;Vespula&lt;/i&gt; Genus.</title>
        <authorList>
            <person name="Harrop T.W.R."/>
            <person name="Guhlin J."/>
            <person name="McLaughlin G.M."/>
            <person name="Permina E."/>
            <person name="Stockwell P."/>
            <person name="Gilligan J."/>
            <person name="Le Lec M.F."/>
            <person name="Gruber M.A.M."/>
            <person name="Quinn O."/>
            <person name="Lovegrove M."/>
            <person name="Duncan E.J."/>
            <person name="Remnant E.J."/>
            <person name="Van Eeckhoven J."/>
            <person name="Graham B."/>
            <person name="Knapp R.A."/>
            <person name="Langford K.W."/>
            <person name="Kronenberg Z."/>
            <person name="Press M.O."/>
            <person name="Eacker S.M."/>
            <person name="Wilson-Rankin E.E."/>
            <person name="Purcell J."/>
            <person name="Lester P.J."/>
            <person name="Dearden P.K."/>
        </authorList>
    </citation>
    <scope>NUCLEOTIDE SEQUENCE</scope>
    <source>
        <strain evidence="1">Marl-1</strain>
    </source>
</reference>
<gene>
    <name evidence="1" type="ORF">HZH66_011049</name>
</gene>
<accession>A0A834MV72</accession>
<dbReference type="EMBL" id="JACSEA010000013">
    <property type="protein sequence ID" value="KAF7386597.1"/>
    <property type="molecule type" value="Genomic_DNA"/>
</dbReference>
<evidence type="ECO:0000313" key="1">
    <source>
        <dbReference type="EMBL" id="KAF7386597.1"/>
    </source>
</evidence>
<dbReference type="AlphaFoldDB" id="A0A834MV72"/>
<protein>
    <submittedName>
        <fullName evidence="1">Uncharacterized protein</fullName>
    </submittedName>
</protein>
<dbReference type="Proteomes" id="UP000614350">
    <property type="component" value="Unassembled WGS sequence"/>
</dbReference>
<name>A0A834MV72_VESVU</name>
<keyword evidence="2" id="KW-1185">Reference proteome</keyword>
<organism evidence="1 2">
    <name type="scientific">Vespula vulgaris</name>
    <name type="common">Yellow jacket</name>
    <name type="synonym">Wasp</name>
    <dbReference type="NCBI Taxonomy" id="7454"/>
    <lineage>
        <taxon>Eukaryota</taxon>
        <taxon>Metazoa</taxon>
        <taxon>Ecdysozoa</taxon>
        <taxon>Arthropoda</taxon>
        <taxon>Hexapoda</taxon>
        <taxon>Insecta</taxon>
        <taxon>Pterygota</taxon>
        <taxon>Neoptera</taxon>
        <taxon>Endopterygota</taxon>
        <taxon>Hymenoptera</taxon>
        <taxon>Apocrita</taxon>
        <taxon>Aculeata</taxon>
        <taxon>Vespoidea</taxon>
        <taxon>Vespidae</taxon>
        <taxon>Vespinae</taxon>
        <taxon>Vespula</taxon>
    </lineage>
</organism>